<accession>A0A8D4IZU3</accession>
<dbReference type="InterPro" id="IPR005947">
    <property type="entry name" value="ThiP_ABC_transpt"/>
</dbReference>
<dbReference type="AlphaFoldDB" id="A0A8D4IZU3"/>
<gene>
    <name evidence="11" type="ORF">CEP48_03410</name>
</gene>
<dbReference type="PROSITE" id="PS50928">
    <property type="entry name" value="ABC_TM1"/>
    <property type="match status" value="2"/>
</dbReference>
<keyword evidence="10" id="KW-0472">Membrane</keyword>
<dbReference type="SUPFAM" id="SSF161098">
    <property type="entry name" value="MetI-like"/>
    <property type="match status" value="2"/>
</dbReference>
<dbReference type="CDD" id="cd06261">
    <property type="entry name" value="TM_PBP2"/>
    <property type="match status" value="1"/>
</dbReference>
<evidence type="ECO:0000256" key="3">
    <source>
        <dbReference type="ARBA" id="ARBA00016947"/>
    </source>
</evidence>
<organism evidence="11 12">
    <name type="scientific">Mergibacter septicus</name>
    <dbReference type="NCBI Taxonomy" id="221402"/>
    <lineage>
        <taxon>Bacteria</taxon>
        <taxon>Pseudomonadati</taxon>
        <taxon>Pseudomonadota</taxon>
        <taxon>Gammaproteobacteria</taxon>
        <taxon>Pasteurellales</taxon>
        <taxon>Pasteurellaceae</taxon>
        <taxon>Mergibacter</taxon>
    </lineage>
</organism>
<keyword evidence="5" id="KW-1003">Cell membrane</keyword>
<keyword evidence="8" id="KW-0677">Repeat</keyword>
<name>A0A8D4IZU3_9PAST</name>
<dbReference type="NCBIfam" id="NF006952">
    <property type="entry name" value="PRK09433.1-3"/>
    <property type="match status" value="1"/>
</dbReference>
<dbReference type="EMBL" id="CP022011">
    <property type="protein sequence ID" value="QDJ14521.1"/>
    <property type="molecule type" value="Genomic_DNA"/>
</dbReference>
<protein>
    <recommendedName>
        <fullName evidence="3">Thiamine transport system permease protein ThiP</fullName>
    </recommendedName>
</protein>
<evidence type="ECO:0000313" key="11">
    <source>
        <dbReference type="EMBL" id="QDJ14521.1"/>
    </source>
</evidence>
<dbReference type="GO" id="GO:0022857">
    <property type="term" value="F:transmembrane transporter activity"/>
    <property type="evidence" value="ECO:0007669"/>
    <property type="project" value="InterPro"/>
</dbReference>
<evidence type="ECO:0000256" key="5">
    <source>
        <dbReference type="ARBA" id="ARBA00022475"/>
    </source>
</evidence>
<proteinExistence type="predicted"/>
<keyword evidence="12" id="KW-1185">Reference proteome</keyword>
<dbReference type="GO" id="GO:0005886">
    <property type="term" value="C:plasma membrane"/>
    <property type="evidence" value="ECO:0007669"/>
    <property type="project" value="UniProtKB-SubCell"/>
</dbReference>
<evidence type="ECO:0000256" key="1">
    <source>
        <dbReference type="ARBA" id="ARBA00004429"/>
    </source>
</evidence>
<evidence type="ECO:0000313" key="12">
    <source>
        <dbReference type="Proteomes" id="UP000955338"/>
    </source>
</evidence>
<dbReference type="InterPro" id="IPR000515">
    <property type="entry name" value="MetI-like"/>
</dbReference>
<evidence type="ECO:0000256" key="4">
    <source>
        <dbReference type="ARBA" id="ARBA00022448"/>
    </source>
</evidence>
<keyword evidence="4" id="KW-0813">Transport</keyword>
<evidence type="ECO:0000256" key="10">
    <source>
        <dbReference type="ARBA" id="ARBA00023136"/>
    </source>
</evidence>
<evidence type="ECO:0000256" key="2">
    <source>
        <dbReference type="ARBA" id="ARBA00011650"/>
    </source>
</evidence>
<dbReference type="PANTHER" id="PTHR30183:SF9">
    <property type="entry name" value="THIAMINE TRANSPORT SYSTEM PERMEASE PROTEIN THIP"/>
    <property type="match status" value="1"/>
</dbReference>
<comment type="subcellular location">
    <subcellularLocation>
        <location evidence="1">Cell inner membrane</location>
        <topology evidence="1">Multi-pass membrane protein</topology>
    </subcellularLocation>
</comment>
<dbReference type="GO" id="GO:0015888">
    <property type="term" value="P:thiamine transport"/>
    <property type="evidence" value="ECO:0007669"/>
    <property type="project" value="InterPro"/>
</dbReference>
<evidence type="ECO:0000256" key="9">
    <source>
        <dbReference type="ARBA" id="ARBA00022989"/>
    </source>
</evidence>
<dbReference type="RefSeq" id="WP_261920943.1">
    <property type="nucleotide sequence ID" value="NZ_CP022011.1"/>
</dbReference>
<dbReference type="Gene3D" id="1.10.3720.10">
    <property type="entry name" value="MetI-like"/>
    <property type="match status" value="2"/>
</dbReference>
<reference evidence="11" key="1">
    <citation type="submission" date="2017-06" db="EMBL/GenBank/DDBJ databases">
        <title>Genome sequencing of pathogenic and non-pathogenic strains within Bisgaard taxon 40.</title>
        <authorList>
            <person name="Ladner J.T."/>
            <person name="Lovett S.P."/>
            <person name="Koroleva G."/>
            <person name="Lorch J.M."/>
        </authorList>
    </citation>
    <scope>NUCLEOTIDE SEQUENCE</scope>
    <source>
        <strain evidence="11">27576-1-I1</strain>
    </source>
</reference>
<dbReference type="NCBIfam" id="TIGR01253">
    <property type="entry name" value="thiP"/>
    <property type="match status" value="1"/>
</dbReference>
<sequence length="543" mass="62189">MLKKFYKSVLYRYSQIKSYFWGIAVFIFLLFFYASSLIALWQQNGTQWGELWQDPYLWHVIRFSFYQASLSVVLSLILAIPVARALFYLEFFAKPLLLKLFTLTYVLPSLVVIFGIIGVYGNNGWLSHFFHWFNLTLPSVYGLNGILLTHLFFNMPLASKVLLQSLQSIPPQQHQLAAQLNIRGWAFFRLIELPYIRQQLLPLASLIFLLCFTSFTIVLTLGGGPKYTTLEVAIYQAITFDFDLSKAAFFAVLQFIFCFGLFTVTTFFHQAPPSSPHNSWWIAPISRLNKVVLSLILISAMLFIILPLLNTLYSALKVSDFWAVWFNPELWQAIGFTIILAPTAGMISVFFSLGLLLTARQLRWQKYRWLAENFLNIGTLILAIPTLVLAIGLYLNLQYFDVDIILLFLIVAICNALMAMPFVIRLLAVPLNNNMLHYQNLCLSLNIRGWKRWLLVEKATLLAPLKSAFAFATALSLGDFTIMALLGSQDFTSLPRLLYQQLGHYKTQDAAVTALILLLMCCFIFLFIERQTMEQRNATDDFS</sequence>
<evidence type="ECO:0000256" key="8">
    <source>
        <dbReference type="ARBA" id="ARBA00022737"/>
    </source>
</evidence>
<keyword evidence="9" id="KW-1133">Transmembrane helix</keyword>
<evidence type="ECO:0000256" key="6">
    <source>
        <dbReference type="ARBA" id="ARBA00022519"/>
    </source>
</evidence>
<keyword evidence="7" id="KW-0812">Transmembrane</keyword>
<comment type="subunit">
    <text evidence="2">The complex is composed of two ATP-binding proteins (ThiQ), two transmembrane proteins (ThiP) and a solute-binding protein (ThiB).</text>
</comment>
<dbReference type="PANTHER" id="PTHR30183">
    <property type="entry name" value="MOLYBDENUM TRANSPORT SYSTEM PERMEASE PROTEIN MODB"/>
    <property type="match status" value="1"/>
</dbReference>
<keyword evidence="6" id="KW-0997">Cell inner membrane</keyword>
<evidence type="ECO:0000256" key="7">
    <source>
        <dbReference type="ARBA" id="ARBA00022692"/>
    </source>
</evidence>
<dbReference type="InterPro" id="IPR035906">
    <property type="entry name" value="MetI-like_sf"/>
</dbReference>
<dbReference type="Proteomes" id="UP000955338">
    <property type="component" value="Chromosome"/>
</dbReference>